<keyword evidence="4" id="KW-0812">Transmembrane</keyword>
<keyword evidence="5" id="KW-0472">Membrane</keyword>
<dbReference type="AlphaFoldDB" id="A0A3M9MWB6"/>
<evidence type="ECO:0000313" key="9">
    <source>
        <dbReference type="EMBL" id="RNI29770.1"/>
    </source>
</evidence>
<feature type="chain" id="PRO_5018046758" evidence="7">
    <location>
        <begin position="21"/>
        <end position="1116"/>
    </location>
</feature>
<dbReference type="InterPro" id="IPR008969">
    <property type="entry name" value="CarboxyPept-like_regulatory"/>
</dbReference>
<evidence type="ECO:0000256" key="5">
    <source>
        <dbReference type="ARBA" id="ARBA00023136"/>
    </source>
</evidence>
<comment type="subcellular location">
    <subcellularLocation>
        <location evidence="1">Cell outer membrane</location>
        <topology evidence="1">Multi-pass membrane protein</topology>
    </subcellularLocation>
</comment>
<keyword evidence="7" id="KW-0732">Signal</keyword>
<sequence length="1116" mass="123447">MKNLFTRLMLIVVMCLPVHLSWGQGITTSSMNGLITDQSSEGLIGATVVATHTPTGTRYAVATGVDGRFTIPNMRVGGPYTVEVSYVGFQTQRTENIVLKLAEPFSFNTKLSQSGTELQEVVVTGTDSRSVLNAERSGSVTNISNQEIQALPTISRSINDFTRLTPQSNGTSIGGGNYRQNNITIDGSEFNNNFGIGTNLPGGSAQPISLDAIEEISVNVTPYDVRQSGFIGSAVNAVTRSGTNDFSGSVYTFFRNQNQQGSKVGPDEVILQDMDYKQYGFRVGGPIIKNKLFFFLNGEMEKTIRPGQTRFASTLDTPFGTNPNASRPTATELDNISNFLREKYGYETGPYQGYDFESESKKFLVRLDWNITDNHRFTVRYNQLESSTPSFINGTSAPGAAGNFNGSNSRTTINALAFSNSNYFQDANFYSLAAELNSNFFGGKLSNTFRGSYTNQNDPRTSQSSLFPFVDILKDNTPFTSFGYELFTYGNLRDVESYSFVDNITWFAGKHTVTGGFQLDLHETKNGFQRYGTSYYKFNSWDDFVNGARPSVYALTYSLAPGFAQAFPSFKFRQYSGYLQDEISLTDNLRLTVGLRVDLPTYPEKLAEHPIIANLTFDADRTTPGGEEKFSTATLPKSSLLWSPRLGFNWDVKGDRSVQVRGGSGIFTGRVPFVWIVSQASDAGMLQITQTLEGADAPLFDPDPNAHRPAVQPAAGTLLGSNMTFIANDFKMPQTWKSNLGVDAQLPFGIVGTLEGIYNKDLNTAIFRNVNLVAPTALNYVSKDANGNDVLYPDTRLFYPNGVGARQQYSLNRSSVIESGATGNFQPVVLDNASKGYYWSVTAKLDKRFSNGLAASVAYVRSEAKTLFDGSGDQAGSAWSGTATVNGPNTPELSYASYVVPDRFVASFSYRKEYLKYFGTSVSLFYEGSRGGRFSYTYSSDFNRDGVNSDLIYIPRDASEITFVPLTVGTGANAVTYTPQQQSDMFFRYIEQDEYLRANKGKYAERNGALLPWRNQFDFRLLQDIFVNVGGKRNTLQFSWDIFNVGNFLNSDWGIFQNINQRNILTPANASSVSNTVKPTFRLNTDRGLPATTTFRNDISISSTYYMQFGLRYIFN</sequence>
<keyword evidence="9" id="KW-0675">Receptor</keyword>
<dbReference type="InterPro" id="IPR057601">
    <property type="entry name" value="Oar-like_b-barrel"/>
</dbReference>
<keyword evidence="2" id="KW-0813">Transport</keyword>
<protein>
    <submittedName>
        <fullName evidence="9">TonB-dependent receptor</fullName>
    </submittedName>
</protein>
<feature type="domain" description="TonB-dependent transporter Oar-like beta-barrel" evidence="8">
    <location>
        <begin position="238"/>
        <end position="1050"/>
    </location>
</feature>
<evidence type="ECO:0000256" key="6">
    <source>
        <dbReference type="ARBA" id="ARBA00023237"/>
    </source>
</evidence>
<comment type="caution">
    <text evidence="9">The sequence shown here is derived from an EMBL/GenBank/DDBJ whole genome shotgun (WGS) entry which is preliminary data.</text>
</comment>
<dbReference type="EMBL" id="RJJE01000009">
    <property type="protein sequence ID" value="RNI29770.1"/>
    <property type="molecule type" value="Genomic_DNA"/>
</dbReference>
<dbReference type="PANTHER" id="PTHR30069:SF46">
    <property type="entry name" value="OAR PROTEIN"/>
    <property type="match status" value="1"/>
</dbReference>
<dbReference type="GO" id="GO:0044718">
    <property type="term" value="P:siderophore transmembrane transport"/>
    <property type="evidence" value="ECO:0007669"/>
    <property type="project" value="TreeGrafter"/>
</dbReference>
<dbReference type="GO" id="GO:0015344">
    <property type="term" value="F:siderophore uptake transmembrane transporter activity"/>
    <property type="evidence" value="ECO:0007669"/>
    <property type="project" value="TreeGrafter"/>
</dbReference>
<evidence type="ECO:0000313" key="10">
    <source>
        <dbReference type="Proteomes" id="UP000271010"/>
    </source>
</evidence>
<evidence type="ECO:0000259" key="8">
    <source>
        <dbReference type="Pfam" id="PF25183"/>
    </source>
</evidence>
<keyword evidence="3" id="KW-1134">Transmembrane beta strand</keyword>
<evidence type="ECO:0000256" key="3">
    <source>
        <dbReference type="ARBA" id="ARBA00022452"/>
    </source>
</evidence>
<dbReference type="PANTHER" id="PTHR30069">
    <property type="entry name" value="TONB-DEPENDENT OUTER MEMBRANE RECEPTOR"/>
    <property type="match status" value="1"/>
</dbReference>
<proteinExistence type="predicted"/>
<evidence type="ECO:0000256" key="7">
    <source>
        <dbReference type="SAM" id="SignalP"/>
    </source>
</evidence>
<evidence type="ECO:0000256" key="2">
    <source>
        <dbReference type="ARBA" id="ARBA00022448"/>
    </source>
</evidence>
<keyword evidence="6" id="KW-0998">Cell outer membrane</keyword>
<evidence type="ECO:0000256" key="4">
    <source>
        <dbReference type="ARBA" id="ARBA00022692"/>
    </source>
</evidence>
<evidence type="ECO:0000256" key="1">
    <source>
        <dbReference type="ARBA" id="ARBA00004571"/>
    </source>
</evidence>
<dbReference type="Gene3D" id="2.60.40.1120">
    <property type="entry name" value="Carboxypeptidase-like, regulatory domain"/>
    <property type="match status" value="1"/>
</dbReference>
<dbReference type="GO" id="GO:0009279">
    <property type="term" value="C:cell outer membrane"/>
    <property type="evidence" value="ECO:0007669"/>
    <property type="project" value="UniProtKB-SubCell"/>
</dbReference>
<dbReference type="InterPro" id="IPR037066">
    <property type="entry name" value="Plug_dom_sf"/>
</dbReference>
<dbReference type="Pfam" id="PF13620">
    <property type="entry name" value="CarboxypepD_reg"/>
    <property type="match status" value="1"/>
</dbReference>
<reference evidence="9 10" key="1">
    <citation type="submission" date="2018-11" db="EMBL/GenBank/DDBJ databases">
        <title>Rufibacter latericius sp. nov., isolated from water in Baiyang Lake.</title>
        <authorList>
            <person name="Yang Y."/>
        </authorList>
    </citation>
    <scope>NUCLEOTIDE SEQUENCE [LARGE SCALE GENOMIC DNA]</scope>
    <source>
        <strain evidence="9 10">MCC P1</strain>
    </source>
</reference>
<dbReference type="OrthoDB" id="9768147at2"/>
<name>A0A3M9MWB6_9BACT</name>
<dbReference type="SUPFAM" id="SSF56935">
    <property type="entry name" value="Porins"/>
    <property type="match status" value="1"/>
</dbReference>
<dbReference type="Pfam" id="PF25183">
    <property type="entry name" value="OMP_b-brl_4"/>
    <property type="match status" value="1"/>
</dbReference>
<dbReference type="InterPro" id="IPR036942">
    <property type="entry name" value="Beta-barrel_TonB_sf"/>
</dbReference>
<dbReference type="Proteomes" id="UP000271010">
    <property type="component" value="Unassembled WGS sequence"/>
</dbReference>
<feature type="signal peptide" evidence="7">
    <location>
        <begin position="1"/>
        <end position="20"/>
    </location>
</feature>
<organism evidence="9 10">
    <name type="scientific">Rufibacter immobilis</name>
    <dbReference type="NCBI Taxonomy" id="1348778"/>
    <lineage>
        <taxon>Bacteria</taxon>
        <taxon>Pseudomonadati</taxon>
        <taxon>Bacteroidota</taxon>
        <taxon>Cytophagia</taxon>
        <taxon>Cytophagales</taxon>
        <taxon>Hymenobacteraceae</taxon>
        <taxon>Rufibacter</taxon>
    </lineage>
</organism>
<keyword evidence="10" id="KW-1185">Reference proteome</keyword>
<gene>
    <name evidence="9" type="ORF">EFA69_09530</name>
</gene>
<dbReference type="Gene3D" id="2.40.170.20">
    <property type="entry name" value="TonB-dependent receptor, beta-barrel domain"/>
    <property type="match status" value="1"/>
</dbReference>
<dbReference type="Gene3D" id="2.170.130.10">
    <property type="entry name" value="TonB-dependent receptor, plug domain"/>
    <property type="match status" value="1"/>
</dbReference>
<dbReference type="InterPro" id="IPR039426">
    <property type="entry name" value="TonB-dep_rcpt-like"/>
</dbReference>
<accession>A0A3M9MWB6</accession>
<dbReference type="SUPFAM" id="SSF49464">
    <property type="entry name" value="Carboxypeptidase regulatory domain-like"/>
    <property type="match status" value="1"/>
</dbReference>